<keyword evidence="1" id="KW-1133">Transmembrane helix</keyword>
<gene>
    <name evidence="2" type="ORF">H7C18_03215</name>
</gene>
<dbReference type="Proteomes" id="UP000564644">
    <property type="component" value="Unassembled WGS sequence"/>
</dbReference>
<name>A0A7X0SHE6_9BACL</name>
<dbReference type="AlphaFoldDB" id="A0A7X0SHE6"/>
<protein>
    <submittedName>
        <fullName evidence="2">Uncharacterized protein</fullName>
    </submittedName>
</protein>
<feature type="transmembrane region" description="Helical" evidence="1">
    <location>
        <begin position="131"/>
        <end position="151"/>
    </location>
</feature>
<keyword evidence="1" id="KW-0812">Transmembrane</keyword>
<proteinExistence type="predicted"/>
<feature type="transmembrane region" description="Helical" evidence="1">
    <location>
        <begin position="230"/>
        <end position="252"/>
    </location>
</feature>
<feature type="transmembrane region" description="Helical" evidence="1">
    <location>
        <begin position="24"/>
        <end position="48"/>
    </location>
</feature>
<feature type="transmembrane region" description="Helical" evidence="1">
    <location>
        <begin position="197"/>
        <end position="218"/>
    </location>
</feature>
<evidence type="ECO:0000313" key="3">
    <source>
        <dbReference type="Proteomes" id="UP000564644"/>
    </source>
</evidence>
<keyword evidence="1" id="KW-0472">Membrane</keyword>
<organism evidence="2 3">
    <name type="scientific">Cohnella zeiphila</name>
    <dbReference type="NCBI Taxonomy" id="2761120"/>
    <lineage>
        <taxon>Bacteria</taxon>
        <taxon>Bacillati</taxon>
        <taxon>Bacillota</taxon>
        <taxon>Bacilli</taxon>
        <taxon>Bacillales</taxon>
        <taxon>Paenibacillaceae</taxon>
        <taxon>Cohnella</taxon>
    </lineage>
</organism>
<sequence length="301" mass="32015">MGKVTASSGTEENRRIRFFEGEKALVLVGLLGFLLAGICGLFVLIRGAEVAPGGDISKAFSFNAALGIFILSTAAIVPFSGLKARTRAVFRRGYIVLALYAYGAETIQNARGVNPRFVEDGSAFDHVVGNVFAFVALMLIVLYLVMAVGYFRSKTYARRPELILGIRYSMIAVLISFSAGVWISMNQGRFVGAHGNIIWLHGLGFHALQAIPLAAWLAENTALPNAARRMRIHGVGIAFLLGLAAIGCQTLQGESIMQWSALPIAAGCCFLAALAIGAGVLLQAAKDRGKVFPAKPSGRAL</sequence>
<feature type="transmembrane region" description="Helical" evidence="1">
    <location>
        <begin position="163"/>
        <end position="185"/>
    </location>
</feature>
<evidence type="ECO:0000313" key="2">
    <source>
        <dbReference type="EMBL" id="MBB6729896.1"/>
    </source>
</evidence>
<accession>A0A7X0SHE6</accession>
<feature type="transmembrane region" description="Helical" evidence="1">
    <location>
        <begin position="94"/>
        <end position="111"/>
    </location>
</feature>
<comment type="caution">
    <text evidence="2">The sequence shown here is derived from an EMBL/GenBank/DDBJ whole genome shotgun (WGS) entry which is preliminary data.</text>
</comment>
<keyword evidence="3" id="KW-1185">Reference proteome</keyword>
<evidence type="ECO:0000256" key="1">
    <source>
        <dbReference type="SAM" id="Phobius"/>
    </source>
</evidence>
<reference evidence="2 3" key="1">
    <citation type="submission" date="2020-08" db="EMBL/GenBank/DDBJ databases">
        <title>Cohnella phylogeny.</title>
        <authorList>
            <person name="Dunlap C."/>
        </authorList>
    </citation>
    <scope>NUCLEOTIDE SEQUENCE [LARGE SCALE GENOMIC DNA]</scope>
    <source>
        <strain evidence="2 3">CBP 2801</strain>
    </source>
</reference>
<dbReference type="RefSeq" id="WP_185127564.1">
    <property type="nucleotide sequence ID" value="NZ_JACJVO010000003.1"/>
</dbReference>
<dbReference type="EMBL" id="JACJVO010000003">
    <property type="protein sequence ID" value="MBB6729896.1"/>
    <property type="molecule type" value="Genomic_DNA"/>
</dbReference>
<feature type="transmembrane region" description="Helical" evidence="1">
    <location>
        <begin position="264"/>
        <end position="285"/>
    </location>
</feature>
<feature type="transmembrane region" description="Helical" evidence="1">
    <location>
        <begin position="60"/>
        <end position="82"/>
    </location>
</feature>